<gene>
    <name evidence="1" type="ORF">vir335_00100</name>
</gene>
<protein>
    <submittedName>
        <fullName evidence="1">Uncharacterized protein</fullName>
    </submittedName>
</protein>
<keyword evidence="2" id="KW-1185">Reference proteome</keyword>
<name>A0AA86YAX2_9CAUD</name>
<sequence length="49" mass="5510">MDGYRNLVSDAKACLFEKNRADEAQVYAMLAVADRLDRLCEIMSRGGSR</sequence>
<accession>A0AA86YAX2</accession>
<dbReference type="EMBL" id="BK063680">
    <property type="protein sequence ID" value="DBA35656.1"/>
    <property type="molecule type" value="Genomic_DNA"/>
</dbReference>
<evidence type="ECO:0000313" key="2">
    <source>
        <dbReference type="Proteomes" id="UP001302000"/>
    </source>
</evidence>
<dbReference type="GeneID" id="301841459"/>
<evidence type="ECO:0000313" key="1">
    <source>
        <dbReference type="EMBL" id="DBA35656.1"/>
    </source>
</evidence>
<dbReference type="Proteomes" id="UP001302000">
    <property type="component" value="Segment"/>
</dbReference>
<organism evidence="1 2">
    <name type="scientific">Caudoviricetes sp. vir335</name>
    <dbReference type="NCBI Taxonomy" id="3068357"/>
    <lineage>
        <taxon>Viruses</taxon>
        <taxon>Duplodnaviria</taxon>
        <taxon>Heunggongvirae</taxon>
        <taxon>Uroviricota</taxon>
        <taxon>Caudoviricetes</taxon>
    </lineage>
</organism>
<reference evidence="1 2" key="1">
    <citation type="journal article" date="2023" name="Nat. Microbiol.">
        <title>A compendium of viruses from methanogenic archaea reveals their diversity and adaptations to the gut environment.</title>
        <authorList>
            <person name="Medvedeva S."/>
            <person name="Borrel G."/>
            <person name="Krupovic M."/>
            <person name="Gribaldo S."/>
        </authorList>
    </citation>
    <scope>NUCLEOTIDE SEQUENCE [LARGE SCALE GENOMIC DNA]</scope>
</reference>
<dbReference type="RefSeq" id="YP_013605560.1">
    <property type="nucleotide sequence ID" value="NC_134205.1"/>
</dbReference>
<proteinExistence type="predicted"/>